<dbReference type="GO" id="GO:0003714">
    <property type="term" value="F:transcription corepressor activity"/>
    <property type="evidence" value="ECO:0007669"/>
    <property type="project" value="TreeGrafter"/>
</dbReference>
<evidence type="ECO:0000259" key="4">
    <source>
        <dbReference type="Pfam" id="PF16553"/>
    </source>
</evidence>
<dbReference type="Proteomes" id="UP000324632">
    <property type="component" value="Chromosome 14"/>
</dbReference>
<evidence type="ECO:0000313" key="5">
    <source>
        <dbReference type="EMBL" id="KAA0712043.1"/>
    </source>
</evidence>
<dbReference type="Pfam" id="PF00023">
    <property type="entry name" value="Ank"/>
    <property type="match status" value="1"/>
</dbReference>
<dbReference type="GO" id="GO:0005634">
    <property type="term" value="C:nucleus"/>
    <property type="evidence" value="ECO:0007669"/>
    <property type="project" value="TreeGrafter"/>
</dbReference>
<feature type="domain" description="BCL-6 corepressor PCGF1 binding" evidence="4">
    <location>
        <begin position="140"/>
        <end position="186"/>
    </location>
</feature>
<dbReference type="InterPro" id="IPR047144">
    <property type="entry name" value="BCOR-like"/>
</dbReference>
<evidence type="ECO:0000256" key="3">
    <source>
        <dbReference type="SAM" id="SignalP"/>
    </source>
</evidence>
<dbReference type="InterPro" id="IPR032365">
    <property type="entry name" value="PUFD"/>
</dbReference>
<evidence type="ECO:0000256" key="2">
    <source>
        <dbReference type="PROSITE-ProRule" id="PRU00023"/>
    </source>
</evidence>
<keyword evidence="6" id="KW-1185">Reference proteome</keyword>
<dbReference type="PANTHER" id="PTHR24117:SF8">
    <property type="entry name" value="BCL-6 COREPRESSOR"/>
    <property type="match status" value="1"/>
</dbReference>
<comment type="similarity">
    <text evidence="1">Belongs to the BCOR family.</text>
</comment>
<evidence type="ECO:0000313" key="6">
    <source>
        <dbReference type="Proteomes" id="UP000324632"/>
    </source>
</evidence>
<dbReference type="AlphaFoldDB" id="A0A5A9NRJ1"/>
<accession>A0A5A9NRJ1</accession>
<feature type="signal peptide" evidence="3">
    <location>
        <begin position="1"/>
        <end position="26"/>
    </location>
</feature>
<reference evidence="5 6" key="1">
    <citation type="journal article" date="2019" name="Mol. Ecol. Resour.">
        <title>Chromosome-level genome assembly of Triplophysa tibetana, a fish adapted to the harsh high-altitude environment of the Tibetan Plateau.</title>
        <authorList>
            <person name="Yang X."/>
            <person name="Liu H."/>
            <person name="Ma Z."/>
            <person name="Zou Y."/>
            <person name="Zou M."/>
            <person name="Mao Y."/>
            <person name="Li X."/>
            <person name="Wang H."/>
            <person name="Chen T."/>
            <person name="Wang W."/>
            <person name="Yang R."/>
        </authorList>
    </citation>
    <scope>NUCLEOTIDE SEQUENCE [LARGE SCALE GENOMIC DNA]</scope>
    <source>
        <strain evidence="5">TTIB1903HZAU</strain>
        <tissue evidence="5">Muscle</tissue>
    </source>
</reference>
<dbReference type="Pfam" id="PF16553">
    <property type="entry name" value="PUFD"/>
    <property type="match status" value="2"/>
</dbReference>
<dbReference type="InterPro" id="IPR036770">
    <property type="entry name" value="Ankyrin_rpt-contain_sf"/>
</dbReference>
<dbReference type="SUPFAM" id="SSF48403">
    <property type="entry name" value="Ankyrin repeat"/>
    <property type="match status" value="1"/>
</dbReference>
<comment type="caution">
    <text evidence="5">The sequence shown here is derived from an EMBL/GenBank/DDBJ whole genome shotgun (WGS) entry which is preliminary data.</text>
</comment>
<dbReference type="PANTHER" id="PTHR24117">
    <property type="entry name" value="AGAP007537-PB"/>
    <property type="match status" value="1"/>
</dbReference>
<dbReference type="GO" id="GO:0000122">
    <property type="term" value="P:negative regulation of transcription by RNA polymerase II"/>
    <property type="evidence" value="ECO:0007669"/>
    <property type="project" value="TreeGrafter"/>
</dbReference>
<keyword evidence="2" id="KW-0040">ANK repeat</keyword>
<dbReference type="EMBL" id="SOYY01000014">
    <property type="protein sequence ID" value="KAA0712043.1"/>
    <property type="molecule type" value="Genomic_DNA"/>
</dbReference>
<dbReference type="InterPro" id="IPR038227">
    <property type="entry name" value="PUFD_som_sf"/>
</dbReference>
<feature type="repeat" description="ANK" evidence="2">
    <location>
        <begin position="41"/>
        <end position="69"/>
    </location>
</feature>
<dbReference type="SMART" id="SM00248">
    <property type="entry name" value="ANK"/>
    <property type="match status" value="1"/>
</dbReference>
<dbReference type="Gene3D" id="3.10.260.40">
    <property type="entry name" value="BCL-6 corepressor, PCGF1 binding domain"/>
    <property type="match status" value="1"/>
</dbReference>
<dbReference type="Gene3D" id="1.25.40.20">
    <property type="entry name" value="Ankyrin repeat-containing domain"/>
    <property type="match status" value="1"/>
</dbReference>
<dbReference type="PROSITE" id="PS50297">
    <property type="entry name" value="ANK_REP_REGION"/>
    <property type="match status" value="1"/>
</dbReference>
<protein>
    <submittedName>
        <fullName evidence="5">BCL-6 corepressor</fullName>
    </submittedName>
</protein>
<feature type="domain" description="BCL-6 corepressor PCGF1 binding" evidence="4">
    <location>
        <begin position="192"/>
        <end position="279"/>
    </location>
</feature>
<name>A0A5A9NRJ1_9TELE</name>
<evidence type="ECO:0000256" key="1">
    <source>
        <dbReference type="ARBA" id="ARBA00034703"/>
    </source>
</evidence>
<dbReference type="InterPro" id="IPR002110">
    <property type="entry name" value="Ankyrin_rpt"/>
</dbReference>
<gene>
    <name evidence="5" type="ORF">E1301_Tti012778</name>
</gene>
<sequence>MARNFLARLCNTAFIVCLMLLPNIPAEELPEAGKSGRPHWPLHDAVENDHLDVVRLLLSYGADPTLATYSGRSLLKMTHSDIMECFLSGYFADLQGRADDDPGVYWEFYGSAVCEPADDSGYDILANPPGPGEDEDEQREVFEFEFSDRPLLPCYNIQISVSQGVRRSARAADRLKCHRLSTACYCFPRCVCGPRNWLLLSDVLKRLKMSARTFRTTFMHVEVVTIAEAEFYKQASLSQLFSCPEELDGFMPDSKELLDLVEISAELVALLGSSVECLDDRWEPTSRAHS</sequence>
<dbReference type="PROSITE" id="PS50088">
    <property type="entry name" value="ANK_REPEAT"/>
    <property type="match status" value="1"/>
</dbReference>
<organism evidence="5 6">
    <name type="scientific">Triplophysa tibetana</name>
    <dbReference type="NCBI Taxonomy" id="1572043"/>
    <lineage>
        <taxon>Eukaryota</taxon>
        <taxon>Metazoa</taxon>
        <taxon>Chordata</taxon>
        <taxon>Craniata</taxon>
        <taxon>Vertebrata</taxon>
        <taxon>Euteleostomi</taxon>
        <taxon>Actinopterygii</taxon>
        <taxon>Neopterygii</taxon>
        <taxon>Teleostei</taxon>
        <taxon>Ostariophysi</taxon>
        <taxon>Cypriniformes</taxon>
        <taxon>Nemacheilidae</taxon>
        <taxon>Triplophysa</taxon>
    </lineage>
</organism>
<keyword evidence="3" id="KW-0732">Signal</keyword>
<feature type="chain" id="PRO_5022667560" evidence="3">
    <location>
        <begin position="27"/>
        <end position="290"/>
    </location>
</feature>
<proteinExistence type="inferred from homology"/>